<organism evidence="2 3">
    <name type="scientific">Cyanidium caldarium</name>
    <name type="common">Red alga</name>
    <dbReference type="NCBI Taxonomy" id="2771"/>
    <lineage>
        <taxon>Eukaryota</taxon>
        <taxon>Rhodophyta</taxon>
        <taxon>Bangiophyceae</taxon>
        <taxon>Cyanidiales</taxon>
        <taxon>Cyanidiaceae</taxon>
        <taxon>Cyanidium</taxon>
    </lineage>
</organism>
<evidence type="ECO:0000313" key="3">
    <source>
        <dbReference type="Proteomes" id="UP001301350"/>
    </source>
</evidence>
<feature type="region of interest" description="Disordered" evidence="1">
    <location>
        <begin position="1"/>
        <end position="63"/>
    </location>
</feature>
<keyword evidence="3" id="KW-1185">Reference proteome</keyword>
<reference evidence="2 3" key="1">
    <citation type="submission" date="2022-07" db="EMBL/GenBank/DDBJ databases">
        <title>Genome-wide signatures of adaptation to extreme environments.</title>
        <authorList>
            <person name="Cho C.H."/>
            <person name="Yoon H.S."/>
        </authorList>
    </citation>
    <scope>NUCLEOTIDE SEQUENCE [LARGE SCALE GENOMIC DNA]</scope>
    <source>
        <strain evidence="2 3">DBV 063 E5</strain>
    </source>
</reference>
<comment type="caution">
    <text evidence="2">The sequence shown here is derived from an EMBL/GenBank/DDBJ whole genome shotgun (WGS) entry which is preliminary data.</text>
</comment>
<dbReference type="Proteomes" id="UP001301350">
    <property type="component" value="Unassembled WGS sequence"/>
</dbReference>
<evidence type="ECO:0000313" key="2">
    <source>
        <dbReference type="EMBL" id="KAK4537051.1"/>
    </source>
</evidence>
<sequence length="386" mass="40769">MTATNVEAGGRRSRAAALPPQHARTPRREARAATPVAKPSTGPRGGRPNRGAPHQPAAAAAAAPKEVVLRPLVPYFVPNGEDGAGEVNQQLQCYAGAASAQSNEDLVGVREWDRDSGLFTAGQVHRVRDYVPERQEVAVAENQGRQREGVRLLTPAQILQQATGAGEPQVHEEQSAATRATELSKVPRAPLERRDVPQDRRPKSQPPSQRATSAAVARADAPLPREVLARSATGSGQYAGSSYAAATPAPSSLPVPQFLQAPPAVSTATTTPSHTWAYVHAYPQLHRPLGDGHAVFGAHVGRPHGHAGWHPPPPPPLPPPFHGWPDPEQRPWLTTVPVWPPPPPPAAYAPPTAGVPNGDATATNPAGDQGPVDAATLHLRRMLNIP</sequence>
<feature type="region of interest" description="Disordered" evidence="1">
    <location>
        <begin position="162"/>
        <end position="223"/>
    </location>
</feature>
<feature type="compositionally biased region" description="Low complexity" evidence="1">
    <location>
        <begin position="211"/>
        <end position="221"/>
    </location>
</feature>
<dbReference type="EMBL" id="JANCYW010000010">
    <property type="protein sequence ID" value="KAK4537051.1"/>
    <property type="molecule type" value="Genomic_DNA"/>
</dbReference>
<gene>
    <name evidence="2" type="ORF">CDCA_CDCA10G3076</name>
</gene>
<protein>
    <submittedName>
        <fullName evidence="2">Uncharacterized protein</fullName>
    </submittedName>
</protein>
<evidence type="ECO:0000256" key="1">
    <source>
        <dbReference type="SAM" id="MobiDB-lite"/>
    </source>
</evidence>
<accession>A0AAV9IY30</accession>
<dbReference type="AlphaFoldDB" id="A0AAV9IY30"/>
<feature type="compositionally biased region" description="Basic and acidic residues" evidence="1">
    <location>
        <begin position="190"/>
        <end position="202"/>
    </location>
</feature>
<name>A0AAV9IY30_CYACA</name>
<feature type="region of interest" description="Disordered" evidence="1">
    <location>
        <begin position="344"/>
        <end position="372"/>
    </location>
</feature>
<feature type="compositionally biased region" description="Low complexity" evidence="1">
    <location>
        <begin position="49"/>
        <end position="63"/>
    </location>
</feature>
<proteinExistence type="predicted"/>